<dbReference type="AlphaFoldDB" id="A0A420XYX0"/>
<proteinExistence type="predicted"/>
<name>A0A420XYX0_9PEZI</name>
<reference evidence="2 3" key="1">
    <citation type="submission" date="2018-08" db="EMBL/GenBank/DDBJ databases">
        <title>Draft genome of the lignicolous fungus Coniochaeta pulveracea.</title>
        <authorList>
            <person name="Borstlap C.J."/>
            <person name="De Witt R.N."/>
            <person name="Botha A."/>
            <person name="Volschenk H."/>
        </authorList>
    </citation>
    <scope>NUCLEOTIDE SEQUENCE [LARGE SCALE GENOMIC DNA]</scope>
    <source>
        <strain evidence="2 3">CAB683</strain>
    </source>
</reference>
<feature type="compositionally biased region" description="Acidic residues" evidence="1">
    <location>
        <begin position="126"/>
        <end position="135"/>
    </location>
</feature>
<feature type="region of interest" description="Disordered" evidence="1">
    <location>
        <begin position="60"/>
        <end position="156"/>
    </location>
</feature>
<evidence type="ECO:0000313" key="2">
    <source>
        <dbReference type="EMBL" id="RKU40857.1"/>
    </source>
</evidence>
<keyword evidence="3" id="KW-1185">Reference proteome</keyword>
<accession>A0A420XYX0</accession>
<evidence type="ECO:0000313" key="3">
    <source>
        <dbReference type="Proteomes" id="UP000275385"/>
    </source>
</evidence>
<evidence type="ECO:0000256" key="1">
    <source>
        <dbReference type="SAM" id="MobiDB-lite"/>
    </source>
</evidence>
<dbReference type="EMBL" id="QVQW01000089">
    <property type="protein sequence ID" value="RKU40857.1"/>
    <property type="molecule type" value="Genomic_DNA"/>
</dbReference>
<dbReference type="Proteomes" id="UP000275385">
    <property type="component" value="Unassembled WGS sequence"/>
</dbReference>
<feature type="compositionally biased region" description="Acidic residues" evidence="1">
    <location>
        <begin position="106"/>
        <end position="117"/>
    </location>
</feature>
<feature type="compositionally biased region" description="Acidic residues" evidence="1">
    <location>
        <begin position="147"/>
        <end position="156"/>
    </location>
</feature>
<feature type="compositionally biased region" description="Basic residues" evidence="1">
    <location>
        <begin position="92"/>
        <end position="101"/>
    </location>
</feature>
<feature type="compositionally biased region" description="Basic and acidic residues" evidence="1">
    <location>
        <begin position="136"/>
        <end position="146"/>
    </location>
</feature>
<feature type="compositionally biased region" description="Low complexity" evidence="1">
    <location>
        <begin position="71"/>
        <end position="91"/>
    </location>
</feature>
<organism evidence="2 3">
    <name type="scientific">Coniochaeta pulveracea</name>
    <dbReference type="NCBI Taxonomy" id="177199"/>
    <lineage>
        <taxon>Eukaryota</taxon>
        <taxon>Fungi</taxon>
        <taxon>Dikarya</taxon>
        <taxon>Ascomycota</taxon>
        <taxon>Pezizomycotina</taxon>
        <taxon>Sordariomycetes</taxon>
        <taxon>Sordariomycetidae</taxon>
        <taxon>Coniochaetales</taxon>
        <taxon>Coniochaetaceae</taxon>
        <taxon>Coniochaeta</taxon>
    </lineage>
</organism>
<gene>
    <name evidence="2" type="ORF">DL546_003441</name>
</gene>
<sequence>MAGSREVKEAEITRTQALSMKACGRPTGEILTITGIKSSTFYELQKRAANAGYQPGGKILLEHVQPGTPGPGTMPLTPVKKVVKKTPTQTKGKGKAVKKAVKPQSDSDEDDSLDEKEEQVVKLESDSDEDDSPDEKEEKVVSKAEPMEDDSEEDAI</sequence>
<comment type="caution">
    <text evidence="2">The sequence shown here is derived from an EMBL/GenBank/DDBJ whole genome shotgun (WGS) entry which is preliminary data.</text>
</comment>
<protein>
    <submittedName>
        <fullName evidence="2">Uncharacterized protein</fullName>
    </submittedName>
</protein>